<accession>A0A8J8MIL6</accession>
<protein>
    <submittedName>
        <fullName evidence="5">Transketolase</fullName>
    </submittedName>
</protein>
<organism evidence="5 6">
    <name type="scientific">Vallitalea pronyensis</name>
    <dbReference type="NCBI Taxonomy" id="1348613"/>
    <lineage>
        <taxon>Bacteria</taxon>
        <taxon>Bacillati</taxon>
        <taxon>Bacillota</taxon>
        <taxon>Clostridia</taxon>
        <taxon>Lachnospirales</taxon>
        <taxon>Vallitaleaceae</taxon>
        <taxon>Vallitalea</taxon>
    </lineage>
</organism>
<dbReference type="EMBL" id="CP058649">
    <property type="protein sequence ID" value="QUI22264.1"/>
    <property type="molecule type" value="Genomic_DNA"/>
</dbReference>
<evidence type="ECO:0000256" key="3">
    <source>
        <dbReference type="ARBA" id="ARBA00023052"/>
    </source>
</evidence>
<keyword evidence="6" id="KW-1185">Reference proteome</keyword>
<dbReference type="AlphaFoldDB" id="A0A8J8MIL6"/>
<dbReference type="SUPFAM" id="SSF52518">
    <property type="entry name" value="Thiamin diphosphate-binding fold (THDP-binding)"/>
    <property type="match status" value="1"/>
</dbReference>
<comment type="similarity">
    <text evidence="2">Belongs to the transketolase family.</text>
</comment>
<dbReference type="PANTHER" id="PTHR47514:SF1">
    <property type="entry name" value="TRANSKETOLASE N-TERMINAL SECTION-RELATED"/>
    <property type="match status" value="1"/>
</dbReference>
<evidence type="ECO:0000256" key="2">
    <source>
        <dbReference type="ARBA" id="ARBA00007131"/>
    </source>
</evidence>
<dbReference type="KEGG" id="vpy:HZI73_08120"/>
<dbReference type="Gene3D" id="3.40.50.970">
    <property type="match status" value="1"/>
</dbReference>
<dbReference type="RefSeq" id="WP_246552406.1">
    <property type="nucleotide sequence ID" value="NZ_CP058649.1"/>
</dbReference>
<dbReference type="CDD" id="cd02012">
    <property type="entry name" value="TPP_TK"/>
    <property type="match status" value="1"/>
</dbReference>
<proteinExistence type="inferred from homology"/>
<evidence type="ECO:0000256" key="1">
    <source>
        <dbReference type="ARBA" id="ARBA00001964"/>
    </source>
</evidence>
<name>A0A8J8MIL6_9FIRM</name>
<evidence type="ECO:0000313" key="6">
    <source>
        <dbReference type="Proteomes" id="UP000683246"/>
    </source>
</evidence>
<dbReference type="PANTHER" id="PTHR47514">
    <property type="entry name" value="TRANSKETOLASE N-TERMINAL SECTION-RELATED"/>
    <property type="match status" value="1"/>
</dbReference>
<reference evidence="5" key="1">
    <citation type="submission" date="2020-07" db="EMBL/GenBank/DDBJ databases">
        <title>Vallitalea pronyensis genome.</title>
        <authorList>
            <person name="Postec A."/>
        </authorList>
    </citation>
    <scope>NUCLEOTIDE SEQUENCE</scope>
    <source>
        <strain evidence="5">FatNI3</strain>
    </source>
</reference>
<gene>
    <name evidence="5" type="ORF">HZI73_08120</name>
</gene>
<evidence type="ECO:0000313" key="5">
    <source>
        <dbReference type="EMBL" id="QUI22264.1"/>
    </source>
</evidence>
<dbReference type="Proteomes" id="UP000683246">
    <property type="component" value="Chromosome"/>
</dbReference>
<sequence>MDRELKAKMEAFAKELRITALKMFGHLGFGHVGGTLSATDLIAVLYEGVMRYNPDDPQWKDRDRFVSSKGHAGPGIYSALALKGFFPMTWLDTLNCGGTNLPSHCDKTKTPGIDMTTGSLGQGASTALGMAMATRDQDHYVYLLLGDGECNEGQVWEMAMSAAHYGVSHLIAFVDYNHKQLDGTTEEVLDMGDLTAKFAAFGWYTQEVNGHDVEALYNAIEDAKNNHEGRPSVIVMQTVKGKGVKWIEETTFNHHILLSKEQAEKSILELNA</sequence>
<dbReference type="Pfam" id="PF00456">
    <property type="entry name" value="Transketolase_N"/>
    <property type="match status" value="1"/>
</dbReference>
<keyword evidence="3" id="KW-0786">Thiamine pyrophosphate</keyword>
<dbReference type="InterPro" id="IPR029061">
    <property type="entry name" value="THDP-binding"/>
</dbReference>
<dbReference type="InterPro" id="IPR005474">
    <property type="entry name" value="Transketolase_N"/>
</dbReference>
<feature type="domain" description="Transketolase N-terminal" evidence="4">
    <location>
        <begin position="12"/>
        <end position="259"/>
    </location>
</feature>
<evidence type="ECO:0000259" key="4">
    <source>
        <dbReference type="Pfam" id="PF00456"/>
    </source>
</evidence>
<comment type="cofactor">
    <cofactor evidence="1">
        <name>thiamine diphosphate</name>
        <dbReference type="ChEBI" id="CHEBI:58937"/>
    </cofactor>
</comment>